<dbReference type="RefSeq" id="WP_268751693.1">
    <property type="nucleotide sequence ID" value="NZ_JAPRFQ010000001.1"/>
</dbReference>
<proteinExistence type="predicted"/>
<dbReference type="Gene3D" id="1.10.3210.10">
    <property type="entry name" value="Hypothetical protein af1432"/>
    <property type="match status" value="1"/>
</dbReference>
<organism evidence="2 3">
    <name type="scientific">Aerococcus kribbianus</name>
    <dbReference type="NCBI Taxonomy" id="2999064"/>
    <lineage>
        <taxon>Bacteria</taxon>
        <taxon>Bacillati</taxon>
        <taxon>Bacillota</taxon>
        <taxon>Bacilli</taxon>
        <taxon>Lactobacillales</taxon>
        <taxon>Aerococcaceae</taxon>
        <taxon>Aerococcus</taxon>
    </lineage>
</organism>
<dbReference type="CDD" id="cd00077">
    <property type="entry name" value="HDc"/>
    <property type="match status" value="1"/>
</dbReference>
<evidence type="ECO:0000313" key="3">
    <source>
        <dbReference type="Proteomes" id="UP001146670"/>
    </source>
</evidence>
<dbReference type="InterPro" id="IPR003607">
    <property type="entry name" value="HD/PDEase_dom"/>
</dbReference>
<accession>A0A9X3FMQ2</accession>
<dbReference type="InterPro" id="IPR006674">
    <property type="entry name" value="HD_domain"/>
</dbReference>
<feature type="domain" description="HD" evidence="1">
    <location>
        <begin position="41"/>
        <end position="104"/>
    </location>
</feature>
<dbReference type="Proteomes" id="UP001146670">
    <property type="component" value="Unassembled WGS sequence"/>
</dbReference>
<gene>
    <name evidence="2" type="ORF">OW157_02175</name>
</gene>
<keyword evidence="3" id="KW-1185">Reference proteome</keyword>
<protein>
    <submittedName>
        <fullName evidence="2">HD domain-containing protein</fullName>
    </submittedName>
</protein>
<comment type="caution">
    <text evidence="2">The sequence shown here is derived from an EMBL/GenBank/DDBJ whole genome shotgun (WGS) entry which is preliminary data.</text>
</comment>
<sequence length="198" mass="23150">MVESKIWERDPEYMAIIDDIKDHPFVVDLSLFPQHVNGNRQTHSYMVSYYSYRIAKSLGWNYRAVARAGLLHDLFYYKPGDLDFSHGNHLRNHPKIALINARLVTDLSAMEEDIIIKHMWLATAAMPKYKESFVVTFVDKYIAVDDFVRPSFSRMMKAFRVFVKTLVLPALKLNNKQSNNQQLEDAFEESLEELDKNE</sequence>
<reference evidence="2" key="1">
    <citation type="submission" date="2022-12" db="EMBL/GenBank/DDBJ databases">
        <title>Description and comparative metabolic analysis of Aerococcus sp. nov., isolated from the feces of a pig.</title>
        <authorList>
            <person name="Chang Y.-H."/>
        </authorList>
    </citation>
    <scope>NUCLEOTIDE SEQUENCE</scope>
    <source>
        <strain evidence="2">YH-aer222</strain>
    </source>
</reference>
<name>A0A9X3FMQ2_9LACT</name>
<dbReference type="Pfam" id="PF01966">
    <property type="entry name" value="HD"/>
    <property type="match status" value="1"/>
</dbReference>
<evidence type="ECO:0000259" key="1">
    <source>
        <dbReference type="Pfam" id="PF01966"/>
    </source>
</evidence>
<dbReference type="EMBL" id="JAPRFR010000001">
    <property type="protein sequence ID" value="MCZ0725372.1"/>
    <property type="molecule type" value="Genomic_DNA"/>
</dbReference>
<evidence type="ECO:0000313" key="2">
    <source>
        <dbReference type="EMBL" id="MCZ0725372.1"/>
    </source>
</evidence>
<dbReference type="SUPFAM" id="SSF109604">
    <property type="entry name" value="HD-domain/PDEase-like"/>
    <property type="match status" value="1"/>
</dbReference>
<dbReference type="AlphaFoldDB" id="A0A9X3FMQ2"/>